<evidence type="ECO:0000259" key="4">
    <source>
        <dbReference type="PROSITE" id="PS50013"/>
    </source>
</evidence>
<dbReference type="SMART" id="SM00298">
    <property type="entry name" value="CHROMO"/>
    <property type="match status" value="1"/>
</dbReference>
<dbReference type="Gene3D" id="2.40.50.40">
    <property type="match status" value="1"/>
</dbReference>
<dbReference type="CDD" id="cd00167">
    <property type="entry name" value="SANT"/>
    <property type="match status" value="1"/>
</dbReference>
<dbReference type="InterPro" id="IPR000953">
    <property type="entry name" value="Chromo/chromo_shadow_dom"/>
</dbReference>
<sequence length="831" mass="95955">MSMSKEERFQARLERLSRADQRFIIKYKDFEEKIRQQKKSIFGGSLEDHLLGVKRKPIFTKTEEAQINAVLAYHDWVCSTKQLLVGYNAYVSLPKVLVSYDNLYHYCKMRVEELGQKVWTQNIICIGILRKLQFMEADEQLDEEMKGEIATMKDKTHALLAAAHREENKLRKERPSVDELREKGEMLSITDLAKVCQKQASRVEVLVNNRNRTKQTRTREVVGKMLPKEILRLAVISMLLKMPLRKKEFESFAIDMTSRRWRLKLSAEERKSGYSINKTLSRREIGVFELLWKTKHSQDDDWAEASTWQPFKGMDTTSILKATTLDIAGVEVTNKSLRIAAESYADQVGSAGVQDSLNFVEGHTKRVANEYYRRNGSAAKMAPWETHIEGLINSKDSPDEIDGVDTTLDERIEKAMDVSQQEWKKRIVQKIQDLIAKDRLKSQPWKAFTWWSVEEDAELRRLVRIYGESSWKDIYENSVILQKRYETSRSAFHASEYLRDRWRRLSRRPKHNHNDADGSMVKAIRRRKRRKASQLPRALNCNTAMPTADADGVNDVYDVEAIVGHRHKNGQEEYLIKWVGYPKEENTWEPKSNLNKASLEDAKAYRNAKRKKNKATPILSHLRKQYSNPRILEATLAKAKRSSAIRPMENSKYHYWSTNATKTKFPKLSNASPGQRCGKQQKQWMRAGTKKDTYTMAMEDLPESAEIIPETQDDSQDTLIDGGIKANKLNSTGCRYLVITICSRNIKEQWQLPSNVLIMIEQQLNSMQKSSALVLPILSRAFEIVVLLKKSQEDVAEIALDVAQSAGQQLRRAEDNIKTYTLLLVLQSQLN</sequence>
<dbReference type="GO" id="GO:0005634">
    <property type="term" value="C:nucleus"/>
    <property type="evidence" value="ECO:0007669"/>
    <property type="project" value="UniProtKB-SubCell"/>
</dbReference>
<feature type="compositionally biased region" description="Polar residues" evidence="3">
    <location>
        <begin position="669"/>
        <end position="683"/>
    </location>
</feature>
<feature type="region of interest" description="Disordered" evidence="3">
    <location>
        <begin position="664"/>
        <end position="685"/>
    </location>
</feature>
<dbReference type="SUPFAM" id="SSF46689">
    <property type="entry name" value="Homeodomain-like"/>
    <property type="match status" value="1"/>
</dbReference>
<protein>
    <recommendedName>
        <fullName evidence="8">Chromo domain-containing protein</fullName>
    </recommendedName>
</protein>
<feature type="domain" description="Myb-like" evidence="5">
    <location>
        <begin position="451"/>
        <end position="506"/>
    </location>
</feature>
<evidence type="ECO:0000256" key="1">
    <source>
        <dbReference type="ARBA" id="ARBA00004123"/>
    </source>
</evidence>
<evidence type="ECO:0000256" key="3">
    <source>
        <dbReference type="SAM" id="MobiDB-lite"/>
    </source>
</evidence>
<evidence type="ECO:0000313" key="7">
    <source>
        <dbReference type="Proteomes" id="UP001224775"/>
    </source>
</evidence>
<dbReference type="AlphaFoldDB" id="A0AAD9DDA7"/>
<dbReference type="InterPro" id="IPR051219">
    <property type="entry name" value="Heterochromatin_chromo-domain"/>
</dbReference>
<reference evidence="6" key="1">
    <citation type="submission" date="2023-06" db="EMBL/GenBank/DDBJ databases">
        <title>Survivors Of The Sea: Transcriptome response of Skeletonema marinoi to long-term dormancy.</title>
        <authorList>
            <person name="Pinder M.I.M."/>
            <person name="Kourtchenko O."/>
            <person name="Robertson E.K."/>
            <person name="Larsson T."/>
            <person name="Maumus F."/>
            <person name="Osuna-Cruz C.M."/>
            <person name="Vancaester E."/>
            <person name="Stenow R."/>
            <person name="Vandepoele K."/>
            <person name="Ploug H."/>
            <person name="Bruchert V."/>
            <person name="Godhe A."/>
            <person name="Topel M."/>
        </authorList>
    </citation>
    <scope>NUCLEOTIDE SEQUENCE</scope>
    <source>
        <strain evidence="6">R05AC</strain>
    </source>
</reference>
<dbReference type="PANTHER" id="PTHR22812">
    <property type="entry name" value="CHROMOBOX PROTEIN"/>
    <property type="match status" value="1"/>
</dbReference>
<comment type="subcellular location">
    <subcellularLocation>
        <location evidence="1">Nucleus</location>
    </subcellularLocation>
</comment>
<dbReference type="InterPro" id="IPR023779">
    <property type="entry name" value="Chromodomain_CS"/>
</dbReference>
<feature type="domain" description="Chromo" evidence="4">
    <location>
        <begin position="557"/>
        <end position="617"/>
    </location>
</feature>
<keyword evidence="2" id="KW-0539">Nucleus</keyword>
<dbReference type="PROSITE" id="PS50013">
    <property type="entry name" value="CHROMO_2"/>
    <property type="match status" value="1"/>
</dbReference>
<dbReference type="InterPro" id="IPR001005">
    <property type="entry name" value="SANT/Myb"/>
</dbReference>
<dbReference type="Gene3D" id="1.10.10.60">
    <property type="entry name" value="Homeodomain-like"/>
    <property type="match status" value="1"/>
</dbReference>
<dbReference type="PROSITE" id="PS00598">
    <property type="entry name" value="CHROMO_1"/>
    <property type="match status" value="1"/>
</dbReference>
<name>A0AAD9DDA7_9STRA</name>
<organism evidence="6 7">
    <name type="scientific">Skeletonema marinoi</name>
    <dbReference type="NCBI Taxonomy" id="267567"/>
    <lineage>
        <taxon>Eukaryota</taxon>
        <taxon>Sar</taxon>
        <taxon>Stramenopiles</taxon>
        <taxon>Ochrophyta</taxon>
        <taxon>Bacillariophyta</taxon>
        <taxon>Coscinodiscophyceae</taxon>
        <taxon>Thalassiosirophycidae</taxon>
        <taxon>Thalassiosirales</taxon>
        <taxon>Skeletonemataceae</taxon>
        <taxon>Skeletonema</taxon>
        <taxon>Skeletonema marinoi-dohrnii complex</taxon>
    </lineage>
</organism>
<dbReference type="EMBL" id="JATAAI010000010">
    <property type="protein sequence ID" value="KAK1743097.1"/>
    <property type="molecule type" value="Genomic_DNA"/>
</dbReference>
<proteinExistence type="predicted"/>
<gene>
    <name evidence="6" type="ORF">QTG54_006694</name>
</gene>
<evidence type="ECO:0008006" key="8">
    <source>
        <dbReference type="Google" id="ProtNLM"/>
    </source>
</evidence>
<dbReference type="Pfam" id="PF13921">
    <property type="entry name" value="Myb_DNA-bind_6"/>
    <property type="match status" value="1"/>
</dbReference>
<evidence type="ECO:0000259" key="5">
    <source>
        <dbReference type="PROSITE" id="PS50090"/>
    </source>
</evidence>
<dbReference type="InterPro" id="IPR023780">
    <property type="entry name" value="Chromo_domain"/>
</dbReference>
<dbReference type="CDD" id="cd00024">
    <property type="entry name" value="CD_CSD"/>
    <property type="match status" value="1"/>
</dbReference>
<dbReference type="Pfam" id="PF00385">
    <property type="entry name" value="Chromo"/>
    <property type="match status" value="1"/>
</dbReference>
<comment type="caution">
    <text evidence="6">The sequence shown here is derived from an EMBL/GenBank/DDBJ whole genome shotgun (WGS) entry which is preliminary data.</text>
</comment>
<dbReference type="SUPFAM" id="SSF54160">
    <property type="entry name" value="Chromo domain-like"/>
    <property type="match status" value="1"/>
</dbReference>
<accession>A0AAD9DDA7</accession>
<dbReference type="InterPro" id="IPR016197">
    <property type="entry name" value="Chromo-like_dom_sf"/>
</dbReference>
<keyword evidence="7" id="KW-1185">Reference proteome</keyword>
<evidence type="ECO:0000313" key="6">
    <source>
        <dbReference type="EMBL" id="KAK1743097.1"/>
    </source>
</evidence>
<dbReference type="InterPro" id="IPR009057">
    <property type="entry name" value="Homeodomain-like_sf"/>
</dbReference>
<evidence type="ECO:0000256" key="2">
    <source>
        <dbReference type="ARBA" id="ARBA00023242"/>
    </source>
</evidence>
<dbReference type="PROSITE" id="PS50090">
    <property type="entry name" value="MYB_LIKE"/>
    <property type="match status" value="1"/>
</dbReference>
<dbReference type="Proteomes" id="UP001224775">
    <property type="component" value="Unassembled WGS sequence"/>
</dbReference>